<name>A0A0B6Z042_9EUPU</name>
<dbReference type="EMBL" id="HACG01014451">
    <property type="protein sequence ID" value="CEK61316.1"/>
    <property type="molecule type" value="Transcribed_RNA"/>
</dbReference>
<feature type="non-terminal residue" evidence="1">
    <location>
        <position position="59"/>
    </location>
</feature>
<gene>
    <name evidence="1" type="primary">ORF41929</name>
</gene>
<evidence type="ECO:0000313" key="1">
    <source>
        <dbReference type="EMBL" id="CEK61316.1"/>
    </source>
</evidence>
<organism evidence="1">
    <name type="scientific">Arion vulgaris</name>
    <dbReference type="NCBI Taxonomy" id="1028688"/>
    <lineage>
        <taxon>Eukaryota</taxon>
        <taxon>Metazoa</taxon>
        <taxon>Spiralia</taxon>
        <taxon>Lophotrochozoa</taxon>
        <taxon>Mollusca</taxon>
        <taxon>Gastropoda</taxon>
        <taxon>Heterobranchia</taxon>
        <taxon>Euthyneura</taxon>
        <taxon>Panpulmonata</taxon>
        <taxon>Eupulmonata</taxon>
        <taxon>Stylommatophora</taxon>
        <taxon>Helicina</taxon>
        <taxon>Arionoidea</taxon>
        <taxon>Arionidae</taxon>
        <taxon>Arion</taxon>
    </lineage>
</organism>
<reference evidence="1" key="1">
    <citation type="submission" date="2014-12" db="EMBL/GenBank/DDBJ databases">
        <title>Insight into the proteome of Arion vulgaris.</title>
        <authorList>
            <person name="Aradska J."/>
            <person name="Bulat T."/>
            <person name="Smidak R."/>
            <person name="Sarate P."/>
            <person name="Gangsoo J."/>
            <person name="Sialana F."/>
            <person name="Bilban M."/>
            <person name="Lubec G."/>
        </authorList>
    </citation>
    <scope>NUCLEOTIDE SEQUENCE</scope>
    <source>
        <tissue evidence="1">Skin</tissue>
    </source>
</reference>
<sequence>MNILIHQCLVENQISMHSKYEILDKNHIKTKDIYAQQVPCLSAIKSLHNSVFSLLGAVN</sequence>
<proteinExistence type="predicted"/>
<accession>A0A0B6Z042</accession>
<protein>
    <submittedName>
        <fullName evidence="1">Uncharacterized protein</fullName>
    </submittedName>
</protein>
<dbReference type="AlphaFoldDB" id="A0A0B6Z042"/>